<feature type="binding site" evidence="9">
    <location>
        <position position="85"/>
    </location>
    <ligand>
        <name>Mg(2+)</name>
        <dbReference type="ChEBI" id="CHEBI:18420"/>
        <label>1</label>
        <note>catalytic</note>
    </ligand>
</feature>
<dbReference type="Gene3D" id="3.30.540.10">
    <property type="entry name" value="Fructose-1,6-Bisphosphatase, subunit A, domain 1"/>
    <property type="match status" value="1"/>
</dbReference>
<evidence type="ECO:0000256" key="7">
    <source>
        <dbReference type="ARBA" id="ARBA00022801"/>
    </source>
</evidence>
<feature type="binding site" evidence="9">
    <location>
        <position position="71"/>
    </location>
    <ligand>
        <name>Mg(2+)</name>
        <dbReference type="ChEBI" id="CHEBI:18420"/>
        <label>1</label>
        <note>catalytic</note>
    </ligand>
</feature>
<name>A0A238JFN7_9RHOB</name>
<evidence type="ECO:0000256" key="1">
    <source>
        <dbReference type="ARBA" id="ARBA00001033"/>
    </source>
</evidence>
<feature type="binding site" evidence="9">
    <location>
        <position position="88"/>
    </location>
    <ligand>
        <name>Mg(2+)</name>
        <dbReference type="ChEBI" id="CHEBI:18420"/>
        <label>1</label>
        <note>catalytic</note>
    </ligand>
</feature>
<dbReference type="FunFam" id="3.30.540.10:FF:000003">
    <property type="entry name" value="Inositol-1-monophosphatase"/>
    <property type="match status" value="1"/>
</dbReference>
<feature type="binding site" evidence="9">
    <location>
        <position position="87"/>
    </location>
    <ligand>
        <name>Mg(2+)</name>
        <dbReference type="ChEBI" id="CHEBI:18420"/>
        <label>1</label>
        <note>catalytic</note>
    </ligand>
</feature>
<comment type="similarity">
    <text evidence="3 10">Belongs to the inositol monophosphatase superfamily.</text>
</comment>
<dbReference type="GO" id="GO:0006020">
    <property type="term" value="P:inositol metabolic process"/>
    <property type="evidence" value="ECO:0007669"/>
    <property type="project" value="TreeGrafter"/>
</dbReference>
<protein>
    <recommendedName>
        <fullName evidence="5 10">Inositol-1-monophosphatase</fullName>
        <ecNumber evidence="4 10">3.1.3.25</ecNumber>
    </recommendedName>
</protein>
<dbReference type="PANTHER" id="PTHR20854:SF4">
    <property type="entry name" value="INOSITOL-1-MONOPHOSPHATASE-RELATED"/>
    <property type="match status" value="1"/>
</dbReference>
<dbReference type="PRINTS" id="PR00377">
    <property type="entry name" value="IMPHPHTASES"/>
</dbReference>
<evidence type="ECO:0000256" key="9">
    <source>
        <dbReference type="PIRSR" id="PIRSR600760-2"/>
    </source>
</evidence>
<dbReference type="RefSeq" id="WP_099247884.1">
    <property type="nucleotide sequence ID" value="NZ_FXXP01000002.1"/>
</dbReference>
<evidence type="ECO:0000313" key="12">
    <source>
        <dbReference type="Proteomes" id="UP000225972"/>
    </source>
</evidence>
<dbReference type="GO" id="GO:0046872">
    <property type="term" value="F:metal ion binding"/>
    <property type="evidence" value="ECO:0007669"/>
    <property type="project" value="UniProtKB-KW"/>
</dbReference>
<dbReference type="Proteomes" id="UP000225972">
    <property type="component" value="Unassembled WGS sequence"/>
</dbReference>
<dbReference type="Pfam" id="PF00459">
    <property type="entry name" value="Inositol_P"/>
    <property type="match status" value="1"/>
</dbReference>
<dbReference type="Gene3D" id="3.40.190.80">
    <property type="match status" value="1"/>
</dbReference>
<gene>
    <name evidence="11" type="primary">suhB_3</name>
    <name evidence="11" type="ORF">TRP8649_03358</name>
</gene>
<reference evidence="12" key="1">
    <citation type="submission" date="2017-05" db="EMBL/GenBank/DDBJ databases">
        <authorList>
            <person name="Rodrigo-Torres L."/>
            <person name="Arahal R. D."/>
            <person name="Lucena T."/>
        </authorList>
    </citation>
    <scope>NUCLEOTIDE SEQUENCE [LARGE SCALE GENOMIC DNA]</scope>
    <source>
        <strain evidence="12">CECT 8649</strain>
    </source>
</reference>
<evidence type="ECO:0000256" key="8">
    <source>
        <dbReference type="ARBA" id="ARBA00022842"/>
    </source>
</evidence>
<proteinExistence type="inferred from homology"/>
<dbReference type="GO" id="GO:0008934">
    <property type="term" value="F:inositol monophosphate 1-phosphatase activity"/>
    <property type="evidence" value="ECO:0007669"/>
    <property type="project" value="InterPro"/>
</dbReference>
<evidence type="ECO:0000256" key="2">
    <source>
        <dbReference type="ARBA" id="ARBA00001946"/>
    </source>
</evidence>
<dbReference type="AlphaFoldDB" id="A0A238JFN7"/>
<evidence type="ECO:0000256" key="6">
    <source>
        <dbReference type="ARBA" id="ARBA00022723"/>
    </source>
</evidence>
<dbReference type="PROSITE" id="PS00629">
    <property type="entry name" value="IMP_1"/>
    <property type="match status" value="1"/>
</dbReference>
<dbReference type="EC" id="3.1.3.25" evidence="4 10"/>
<dbReference type="CDD" id="cd01639">
    <property type="entry name" value="IMPase"/>
    <property type="match status" value="1"/>
</dbReference>
<feature type="binding site" evidence="9">
    <location>
        <position position="211"/>
    </location>
    <ligand>
        <name>Mg(2+)</name>
        <dbReference type="ChEBI" id="CHEBI:18420"/>
        <label>1</label>
        <note>catalytic</note>
    </ligand>
</feature>
<dbReference type="SUPFAM" id="SSF56655">
    <property type="entry name" value="Carbohydrate phosphatase"/>
    <property type="match status" value="1"/>
</dbReference>
<organism evidence="11 12">
    <name type="scientific">Pelagimonas phthalicica</name>
    <dbReference type="NCBI Taxonomy" id="1037362"/>
    <lineage>
        <taxon>Bacteria</taxon>
        <taxon>Pseudomonadati</taxon>
        <taxon>Pseudomonadota</taxon>
        <taxon>Alphaproteobacteria</taxon>
        <taxon>Rhodobacterales</taxon>
        <taxon>Roseobacteraceae</taxon>
        <taxon>Pelagimonas</taxon>
    </lineage>
</organism>
<evidence type="ECO:0000256" key="5">
    <source>
        <dbReference type="ARBA" id="ARBA00019784"/>
    </source>
</evidence>
<evidence type="ECO:0000256" key="10">
    <source>
        <dbReference type="RuleBase" id="RU364068"/>
    </source>
</evidence>
<dbReference type="InterPro" id="IPR000760">
    <property type="entry name" value="Inositol_monophosphatase-like"/>
</dbReference>
<dbReference type="OrthoDB" id="9785695at2"/>
<evidence type="ECO:0000313" key="11">
    <source>
        <dbReference type="EMBL" id="SMX29225.1"/>
    </source>
</evidence>
<comment type="cofactor">
    <cofactor evidence="2 9 10">
        <name>Mg(2+)</name>
        <dbReference type="ChEBI" id="CHEBI:18420"/>
    </cofactor>
</comment>
<keyword evidence="12" id="KW-1185">Reference proteome</keyword>
<dbReference type="PANTHER" id="PTHR20854">
    <property type="entry name" value="INOSITOL MONOPHOSPHATASE"/>
    <property type="match status" value="1"/>
</dbReference>
<sequence>MEEGVLAREVLLRQVLLSAGQIVREGFLRRDANTYSLKGPQDYLTETDAASELHIRQAILSQFSEDSVFGEEEGGEVSAQTWVVDPIDGTANFARGLPHFCISIGFVVDRNPILGGIYSPITNELYYARRGHGASLNGKAISVSGADLPESATVEMGWSTRVSTETYLESMEGLLNSGLNVRRCGSGALALAHVADGRSDGYCELHMNSWDCIPGLLIVSEAGGEVCEYLQTGDLREGGRILAATPKIAPTMSRLLSTRLLPRTQVPETA</sequence>
<keyword evidence="8 9" id="KW-0460">Magnesium</keyword>
<comment type="catalytic activity">
    <reaction evidence="1 10">
        <text>a myo-inositol phosphate + H2O = myo-inositol + phosphate</text>
        <dbReference type="Rhea" id="RHEA:24056"/>
        <dbReference type="ChEBI" id="CHEBI:15377"/>
        <dbReference type="ChEBI" id="CHEBI:17268"/>
        <dbReference type="ChEBI" id="CHEBI:43474"/>
        <dbReference type="ChEBI" id="CHEBI:84139"/>
        <dbReference type="EC" id="3.1.3.25"/>
    </reaction>
</comment>
<keyword evidence="6 9" id="KW-0479">Metal-binding</keyword>
<keyword evidence="7 10" id="KW-0378">Hydrolase</keyword>
<dbReference type="EMBL" id="FXXP01000002">
    <property type="protein sequence ID" value="SMX29225.1"/>
    <property type="molecule type" value="Genomic_DNA"/>
</dbReference>
<dbReference type="InterPro" id="IPR020583">
    <property type="entry name" value="Inositol_monoP_metal-BS"/>
</dbReference>
<evidence type="ECO:0000256" key="4">
    <source>
        <dbReference type="ARBA" id="ARBA00013106"/>
    </source>
</evidence>
<accession>A0A238JFN7</accession>
<dbReference type="InterPro" id="IPR033942">
    <property type="entry name" value="IMPase"/>
</dbReference>
<evidence type="ECO:0000256" key="3">
    <source>
        <dbReference type="ARBA" id="ARBA00009759"/>
    </source>
</evidence>
<dbReference type="GO" id="GO:0007165">
    <property type="term" value="P:signal transduction"/>
    <property type="evidence" value="ECO:0007669"/>
    <property type="project" value="TreeGrafter"/>
</dbReference>